<proteinExistence type="predicted"/>
<keyword evidence="3" id="KW-1185">Reference proteome</keyword>
<accession>A0ABZ2L0M5</accession>
<sequence length="655" mass="69636">MRRASCIGLSVVGAAAWLAACSSAPTTVDETVGSTEQAIDPLDPNDPEAECDVGRHDTLEEFSKKCDTAIGATVPDFDCDDGSEVPETHLSGGSYPDQDCDRPNVLNHECDPGSRFQVLKNDGTHMVVAHCRKKGLGADYGDIAVIQYNKQNGNTCFYQALGDLPAKVTAPKKGNGGENFPWKTPAGTASDNCVRCHDNGPFIRSPYISQLIDIPDAVNKGNVLPGSHDLGWNKTNPYNFVGADFQSWKVYEIKSTGAGAGCTGVCHRMGLSALDGAFSTTRGTSIALGPIATAATQTHKNAHSADSPIWMKPGQTTYNASVEGEALDVAECAQAIAEYGNNPRAPQPPSKCKIAQYGQGDTCRGGPKRVIINGATQSDPHDGRVDEEETVSECSTPGECPLAFCYWRTMHGPFWQKSDNSIPIGGTDYRGSFLRVYAADGAWKTRYFSDNSPAPGKAAPGGTLECSRFNEIQAIPNPDACSMQTSKLNDSDGTHYTQSATIAPAGQYLNILSGFIGNVAQTNIATTVKPDFLRVYESGTNALLAQEHVQPMAPLVQGPLTGEAYSTTCNAWSPAYLAKDVYTTSDTQLLSAANSKKGRCYITGITGAWSSTRNGGTVQPYAEIYVGPGKDVRLRVAPTDGSDRVGAYASCVKLK</sequence>
<dbReference type="RefSeq" id="WP_394834135.1">
    <property type="nucleotide sequence ID" value="NZ_CP089929.1"/>
</dbReference>
<evidence type="ECO:0000256" key="1">
    <source>
        <dbReference type="SAM" id="SignalP"/>
    </source>
</evidence>
<dbReference type="EMBL" id="CP089983">
    <property type="protein sequence ID" value="WXB04493.1"/>
    <property type="molecule type" value="Genomic_DNA"/>
</dbReference>
<organism evidence="2 3">
    <name type="scientific">Pendulispora rubella</name>
    <dbReference type="NCBI Taxonomy" id="2741070"/>
    <lineage>
        <taxon>Bacteria</taxon>
        <taxon>Pseudomonadati</taxon>
        <taxon>Myxococcota</taxon>
        <taxon>Myxococcia</taxon>
        <taxon>Myxococcales</taxon>
        <taxon>Sorangiineae</taxon>
        <taxon>Pendulisporaceae</taxon>
        <taxon>Pendulispora</taxon>
    </lineage>
</organism>
<reference evidence="2" key="1">
    <citation type="submission" date="2021-12" db="EMBL/GenBank/DDBJ databases">
        <title>Discovery of the Pendulisporaceae a myxobacterial family with distinct sporulation behavior and unique specialized metabolism.</title>
        <authorList>
            <person name="Garcia R."/>
            <person name="Popoff A."/>
            <person name="Bader C.D."/>
            <person name="Loehr J."/>
            <person name="Walesch S."/>
            <person name="Walt C."/>
            <person name="Boldt J."/>
            <person name="Bunk B."/>
            <person name="Haeckl F.J.F.P.J."/>
            <person name="Gunesch A.P."/>
            <person name="Birkelbach J."/>
            <person name="Nuebel U."/>
            <person name="Pietschmann T."/>
            <person name="Bach T."/>
            <person name="Mueller R."/>
        </authorList>
    </citation>
    <scope>NUCLEOTIDE SEQUENCE</scope>
    <source>
        <strain evidence="2">MSr11367</strain>
    </source>
</reference>
<evidence type="ECO:0000313" key="2">
    <source>
        <dbReference type="EMBL" id="WXB04493.1"/>
    </source>
</evidence>
<evidence type="ECO:0000313" key="3">
    <source>
        <dbReference type="Proteomes" id="UP001374803"/>
    </source>
</evidence>
<name>A0ABZ2L0M5_9BACT</name>
<gene>
    <name evidence="2" type="ORF">LVJ94_47275</name>
</gene>
<protein>
    <submittedName>
        <fullName evidence="2">Uncharacterized protein</fullName>
    </submittedName>
</protein>
<dbReference type="Proteomes" id="UP001374803">
    <property type="component" value="Chromosome"/>
</dbReference>
<dbReference type="PROSITE" id="PS51257">
    <property type="entry name" value="PROKAR_LIPOPROTEIN"/>
    <property type="match status" value="1"/>
</dbReference>
<keyword evidence="1" id="KW-0732">Signal</keyword>
<feature type="chain" id="PRO_5046921416" evidence="1">
    <location>
        <begin position="25"/>
        <end position="655"/>
    </location>
</feature>
<feature type="signal peptide" evidence="1">
    <location>
        <begin position="1"/>
        <end position="24"/>
    </location>
</feature>